<keyword evidence="4 8" id="KW-0812">Transmembrane</keyword>
<comment type="caution">
    <text evidence="10">The sequence shown here is derived from an EMBL/GenBank/DDBJ whole genome shotgun (WGS) entry which is preliminary data.</text>
</comment>
<organism evidence="10 11">
    <name type="scientific">Hevea brasiliensis</name>
    <name type="common">Para rubber tree</name>
    <name type="synonym">Siphonia brasiliensis</name>
    <dbReference type="NCBI Taxonomy" id="3981"/>
    <lineage>
        <taxon>Eukaryota</taxon>
        <taxon>Viridiplantae</taxon>
        <taxon>Streptophyta</taxon>
        <taxon>Embryophyta</taxon>
        <taxon>Tracheophyta</taxon>
        <taxon>Spermatophyta</taxon>
        <taxon>Magnoliopsida</taxon>
        <taxon>eudicotyledons</taxon>
        <taxon>Gunneridae</taxon>
        <taxon>Pentapetalae</taxon>
        <taxon>rosids</taxon>
        <taxon>fabids</taxon>
        <taxon>Malpighiales</taxon>
        <taxon>Euphorbiaceae</taxon>
        <taxon>Crotonoideae</taxon>
        <taxon>Micrandreae</taxon>
        <taxon>Hevea</taxon>
    </lineage>
</organism>
<evidence type="ECO:0000256" key="6">
    <source>
        <dbReference type="ARBA" id="ARBA00022989"/>
    </source>
</evidence>
<reference evidence="10" key="1">
    <citation type="journal article" date="2023" name="Plant Biotechnol. J.">
        <title>Chromosome-level wild Hevea brasiliensis genome provides new tools for genomic-assisted breeding and valuable loci to elevate rubber yield.</title>
        <authorList>
            <person name="Cheng H."/>
            <person name="Song X."/>
            <person name="Hu Y."/>
            <person name="Wu T."/>
            <person name="Yang Q."/>
            <person name="An Z."/>
            <person name="Feng S."/>
            <person name="Deng Z."/>
            <person name="Wu W."/>
            <person name="Zeng X."/>
            <person name="Tu M."/>
            <person name="Wang X."/>
            <person name="Huang H."/>
        </authorList>
    </citation>
    <scope>NUCLEOTIDE SEQUENCE</scope>
    <source>
        <strain evidence="10">MT/VB/25A 57/8</strain>
    </source>
</reference>
<keyword evidence="11" id="KW-1185">Reference proteome</keyword>
<evidence type="ECO:0000256" key="8">
    <source>
        <dbReference type="SAM" id="Phobius"/>
    </source>
</evidence>
<evidence type="ECO:0000256" key="7">
    <source>
        <dbReference type="ARBA" id="ARBA00023136"/>
    </source>
</evidence>
<gene>
    <name evidence="9" type="ORF">P3X46_029606</name>
    <name evidence="10" type="ORF">P3X46_029615</name>
</gene>
<comment type="subcellular location">
    <subcellularLocation>
        <location evidence="1">Membrane</location>
        <topology evidence="1">Single-pass membrane protein</topology>
    </subcellularLocation>
</comment>
<keyword evidence="5" id="KW-0029">Amino-acid transport</keyword>
<proteinExistence type="inferred from homology"/>
<protein>
    <submittedName>
        <fullName evidence="10">Uncharacterized protein</fullName>
    </submittedName>
</protein>
<comment type="similarity">
    <text evidence="2">Belongs to the GLUTAMINE DUMPER 1 (TC 9.B.60) family.</text>
</comment>
<evidence type="ECO:0000313" key="11">
    <source>
        <dbReference type="Proteomes" id="UP001174677"/>
    </source>
</evidence>
<accession>A0ABQ9KVV6</accession>
<evidence type="ECO:0000256" key="2">
    <source>
        <dbReference type="ARBA" id="ARBA00009977"/>
    </source>
</evidence>
<dbReference type="EMBL" id="JARPOI010000016">
    <property type="protein sequence ID" value="KAJ9147444.1"/>
    <property type="molecule type" value="Genomic_DNA"/>
</dbReference>
<keyword evidence="6 8" id="KW-1133">Transmembrane helix</keyword>
<dbReference type="Proteomes" id="UP001174677">
    <property type="component" value="Chromosome 16"/>
</dbReference>
<evidence type="ECO:0000256" key="1">
    <source>
        <dbReference type="ARBA" id="ARBA00004167"/>
    </source>
</evidence>
<dbReference type="PANTHER" id="PTHR33228:SF76">
    <property type="entry name" value="PROTEIN GLUTAMINE DUMPER 7"/>
    <property type="match status" value="1"/>
</dbReference>
<evidence type="ECO:0000256" key="5">
    <source>
        <dbReference type="ARBA" id="ARBA00022970"/>
    </source>
</evidence>
<dbReference type="PANTHER" id="PTHR33228">
    <property type="entry name" value="PROTEIN GLUTAMINE DUMPER 4-RELATED"/>
    <property type="match status" value="1"/>
</dbReference>
<keyword evidence="3" id="KW-0813">Transport</keyword>
<keyword evidence="7 8" id="KW-0472">Membrane</keyword>
<sequence length="92" mass="9500">MSPAATSTPSIHVWHSPIPFLFGGLAVMLTLIAAALIVLACSHRKNSSRPAASSLDLPVEAQPKIVVILAGDDQPTCIATPLASSTTSCQHV</sequence>
<evidence type="ECO:0000313" key="9">
    <source>
        <dbReference type="EMBL" id="KAJ9147444.1"/>
    </source>
</evidence>
<evidence type="ECO:0000256" key="4">
    <source>
        <dbReference type="ARBA" id="ARBA00022692"/>
    </source>
</evidence>
<dbReference type="EMBL" id="JARPOI010000016">
    <property type="protein sequence ID" value="KAJ9147453.1"/>
    <property type="molecule type" value="Genomic_DNA"/>
</dbReference>
<feature type="transmembrane region" description="Helical" evidence="8">
    <location>
        <begin position="20"/>
        <end position="41"/>
    </location>
</feature>
<name>A0ABQ9KVV6_HEVBR</name>
<evidence type="ECO:0000313" key="10">
    <source>
        <dbReference type="EMBL" id="KAJ9147453.1"/>
    </source>
</evidence>
<dbReference type="InterPro" id="IPR040359">
    <property type="entry name" value="GDU"/>
</dbReference>
<evidence type="ECO:0000256" key="3">
    <source>
        <dbReference type="ARBA" id="ARBA00022448"/>
    </source>
</evidence>